<proteinExistence type="predicted"/>
<name>A0A6A6Z157_9PEZI</name>
<reference evidence="3" key="3">
    <citation type="submission" date="2025-04" db="UniProtKB">
        <authorList>
            <consortium name="RefSeq"/>
        </authorList>
    </citation>
    <scope>IDENTIFICATION</scope>
    <source>
        <strain evidence="3">CBS 304.34</strain>
    </source>
</reference>
<evidence type="ECO:0000313" key="2">
    <source>
        <dbReference type="Proteomes" id="UP000504636"/>
    </source>
</evidence>
<dbReference type="Proteomes" id="UP000504636">
    <property type="component" value="Unplaced"/>
</dbReference>
<feature type="non-terminal residue" evidence="1">
    <location>
        <position position="1"/>
    </location>
</feature>
<dbReference type="OrthoDB" id="1606438at2759"/>
<reference evidence="3" key="2">
    <citation type="submission" date="2020-04" db="EMBL/GenBank/DDBJ databases">
        <authorList>
            <consortium name="NCBI Genome Project"/>
        </authorList>
    </citation>
    <scope>NUCLEOTIDE SEQUENCE</scope>
    <source>
        <strain evidence="3">CBS 304.34</strain>
    </source>
</reference>
<sequence length="125" mass="14124">SSTPNLKFIVEGRPDVIDVVEPKLPDSMRSQIYFAKHDFMEPQPTAADILKNVVTTLKPGARIAIMETLLPPLDATPKTLEKFSRYVRYRRCSPHPLMFDGLTSCDRLGDLEMTAFANAKERNTE</sequence>
<dbReference type="AlphaFoldDB" id="A0A6A6Z157"/>
<evidence type="ECO:0000313" key="3">
    <source>
        <dbReference type="RefSeq" id="XP_033581856.1"/>
    </source>
</evidence>
<dbReference type="InterPro" id="IPR029063">
    <property type="entry name" value="SAM-dependent_MTases_sf"/>
</dbReference>
<evidence type="ECO:0008006" key="4">
    <source>
        <dbReference type="Google" id="ProtNLM"/>
    </source>
</evidence>
<organism evidence="1">
    <name type="scientific">Mytilinidion resinicola</name>
    <dbReference type="NCBI Taxonomy" id="574789"/>
    <lineage>
        <taxon>Eukaryota</taxon>
        <taxon>Fungi</taxon>
        <taxon>Dikarya</taxon>
        <taxon>Ascomycota</taxon>
        <taxon>Pezizomycotina</taxon>
        <taxon>Dothideomycetes</taxon>
        <taxon>Pleosporomycetidae</taxon>
        <taxon>Mytilinidiales</taxon>
        <taxon>Mytilinidiaceae</taxon>
        <taxon>Mytilinidion</taxon>
    </lineage>
</organism>
<dbReference type="PANTHER" id="PTHR43712">
    <property type="entry name" value="PUTATIVE (AFU_ORTHOLOGUE AFUA_4G14580)-RELATED"/>
    <property type="match status" value="1"/>
</dbReference>
<accession>A0A6A6Z157</accession>
<evidence type="ECO:0000313" key="1">
    <source>
        <dbReference type="EMBL" id="KAF2814892.1"/>
    </source>
</evidence>
<dbReference type="GeneID" id="54455990"/>
<reference evidence="1 3" key="1">
    <citation type="journal article" date="2020" name="Stud. Mycol.">
        <title>101 Dothideomycetes genomes: a test case for predicting lifestyles and emergence of pathogens.</title>
        <authorList>
            <person name="Haridas S."/>
            <person name="Albert R."/>
            <person name="Binder M."/>
            <person name="Bloem J."/>
            <person name="Labutti K."/>
            <person name="Salamov A."/>
            <person name="Andreopoulos B."/>
            <person name="Baker S."/>
            <person name="Barry K."/>
            <person name="Bills G."/>
            <person name="Bluhm B."/>
            <person name="Cannon C."/>
            <person name="Castanera R."/>
            <person name="Culley D."/>
            <person name="Daum C."/>
            <person name="Ezra D."/>
            <person name="Gonzalez J."/>
            <person name="Henrissat B."/>
            <person name="Kuo A."/>
            <person name="Liang C."/>
            <person name="Lipzen A."/>
            <person name="Lutzoni F."/>
            <person name="Magnuson J."/>
            <person name="Mondo S."/>
            <person name="Nolan M."/>
            <person name="Ohm R."/>
            <person name="Pangilinan J."/>
            <person name="Park H.-J."/>
            <person name="Ramirez L."/>
            <person name="Alfaro M."/>
            <person name="Sun H."/>
            <person name="Tritt A."/>
            <person name="Yoshinaga Y."/>
            <person name="Zwiers L.-H."/>
            <person name="Turgeon B."/>
            <person name="Goodwin S."/>
            <person name="Spatafora J."/>
            <person name="Crous P."/>
            <person name="Grigoriev I."/>
        </authorList>
    </citation>
    <scope>NUCLEOTIDE SEQUENCE</scope>
    <source>
        <strain evidence="1 3">CBS 304.34</strain>
    </source>
</reference>
<gene>
    <name evidence="1 3" type="ORF">BDZ99DRAFT_378097</name>
</gene>
<dbReference type="EMBL" id="MU003694">
    <property type="protein sequence ID" value="KAF2814892.1"/>
    <property type="molecule type" value="Genomic_DNA"/>
</dbReference>
<dbReference type="Gene3D" id="3.40.50.150">
    <property type="entry name" value="Vaccinia Virus protein VP39"/>
    <property type="match status" value="1"/>
</dbReference>
<keyword evidence="2" id="KW-1185">Reference proteome</keyword>
<dbReference type="PANTHER" id="PTHR43712:SF5">
    <property type="entry name" value="O-METHYLTRANSFERASE ASQN-RELATED"/>
    <property type="match status" value="1"/>
</dbReference>
<protein>
    <recommendedName>
        <fullName evidence="4">S-adenosyl-L-methionine-dependent methyltransferase</fullName>
    </recommendedName>
</protein>
<dbReference type="RefSeq" id="XP_033581856.1">
    <property type="nucleotide sequence ID" value="XM_033715097.1"/>
</dbReference>